<evidence type="ECO:0000259" key="11">
    <source>
        <dbReference type="Pfam" id="PF21082"/>
    </source>
</evidence>
<organism evidence="13 14">
    <name type="scientific">Pseudomonas fluorescens NCIMB 11764</name>
    <dbReference type="NCBI Taxonomy" id="1221522"/>
    <lineage>
        <taxon>Bacteria</taxon>
        <taxon>Pseudomonadati</taxon>
        <taxon>Pseudomonadota</taxon>
        <taxon>Gammaproteobacteria</taxon>
        <taxon>Pseudomonadales</taxon>
        <taxon>Pseudomonadaceae</taxon>
        <taxon>Pseudomonas</taxon>
    </lineage>
</organism>
<dbReference type="Gene3D" id="1.10.287.1260">
    <property type="match status" value="1"/>
</dbReference>
<feature type="transmembrane region" description="Helical" evidence="7">
    <location>
        <begin position="586"/>
        <end position="607"/>
    </location>
</feature>
<keyword evidence="3" id="KW-1003">Cell membrane</keyword>
<dbReference type="Pfam" id="PF00924">
    <property type="entry name" value="MS_channel_2nd"/>
    <property type="match status" value="1"/>
</dbReference>
<evidence type="ECO:0000259" key="9">
    <source>
        <dbReference type="Pfam" id="PF00924"/>
    </source>
</evidence>
<dbReference type="InterPro" id="IPR052702">
    <property type="entry name" value="MscS-like_channel"/>
</dbReference>
<protein>
    <submittedName>
        <fullName evidence="13">Mechanosensitive ion channel protein</fullName>
    </submittedName>
</protein>
<evidence type="ECO:0000256" key="6">
    <source>
        <dbReference type="ARBA" id="ARBA00023136"/>
    </source>
</evidence>
<reference evidence="13 14" key="1">
    <citation type="journal article" date="2012" name="J. Bacteriol.">
        <title>Draft genome sequence of the cyanide-utilizing bacterium Pseudomonas fluorescens strain NCIMB 11764.</title>
        <authorList>
            <person name="Vilo C.A."/>
            <person name="Benedik M.J."/>
            <person name="Kunz D.A."/>
            <person name="Dong Q."/>
        </authorList>
    </citation>
    <scope>NUCLEOTIDE SEQUENCE [LARGE SCALE GENOMIC DNA]</scope>
    <source>
        <strain evidence="13 14">NCIMB 11764</strain>
    </source>
</reference>
<dbReference type="EMBL" id="CP010945">
    <property type="protein sequence ID" value="AKV08252.1"/>
    <property type="molecule type" value="Genomic_DNA"/>
</dbReference>
<feature type="chain" id="PRO_5005467632" evidence="8">
    <location>
        <begin position="26"/>
        <end position="795"/>
    </location>
</feature>
<keyword evidence="4 7" id="KW-0812">Transmembrane</keyword>
<keyword evidence="6 7" id="KW-0472">Membrane</keyword>
<dbReference type="RefSeq" id="WP_017338093.1">
    <property type="nucleotide sequence ID" value="NZ_CP010945.1"/>
</dbReference>
<evidence type="ECO:0000313" key="13">
    <source>
        <dbReference type="EMBL" id="AKV08252.1"/>
    </source>
</evidence>
<feature type="domain" description="Mechanosensitive ion channel transmembrane helices 2/3" evidence="12">
    <location>
        <begin position="588"/>
        <end position="629"/>
    </location>
</feature>
<keyword evidence="5 7" id="KW-1133">Transmembrane helix</keyword>
<dbReference type="Proteomes" id="UP000017175">
    <property type="component" value="Chromosome"/>
</dbReference>
<dbReference type="InterPro" id="IPR006685">
    <property type="entry name" value="MscS_channel_2nd"/>
</dbReference>
<comment type="subcellular location">
    <subcellularLocation>
        <location evidence="1">Cell membrane</location>
        <topology evidence="1">Multi-pass membrane protein</topology>
    </subcellularLocation>
</comment>
<feature type="domain" description="Mechanosensitive ion channel MscS C-terminal" evidence="11">
    <location>
        <begin position="708"/>
        <end position="788"/>
    </location>
</feature>
<feature type="transmembrane region" description="Helical" evidence="7">
    <location>
        <begin position="613"/>
        <end position="632"/>
    </location>
</feature>
<dbReference type="SUPFAM" id="SSF50182">
    <property type="entry name" value="Sm-like ribonucleoproteins"/>
    <property type="match status" value="1"/>
</dbReference>
<evidence type="ECO:0000256" key="5">
    <source>
        <dbReference type="ARBA" id="ARBA00022989"/>
    </source>
</evidence>
<dbReference type="InterPro" id="IPR049142">
    <property type="entry name" value="MS_channel_1st"/>
</dbReference>
<dbReference type="Pfam" id="PF21088">
    <property type="entry name" value="MS_channel_1st"/>
    <property type="match status" value="1"/>
</dbReference>
<dbReference type="Gene3D" id="2.30.30.60">
    <property type="match status" value="1"/>
</dbReference>
<dbReference type="GO" id="GO:0008381">
    <property type="term" value="F:mechanosensitive monoatomic ion channel activity"/>
    <property type="evidence" value="ECO:0007669"/>
    <property type="project" value="UniProtKB-ARBA"/>
</dbReference>
<dbReference type="SUPFAM" id="SSF82861">
    <property type="entry name" value="Mechanosensitive channel protein MscS (YggB), transmembrane region"/>
    <property type="match status" value="1"/>
</dbReference>
<accession>A0A0K1QRH9</accession>
<dbReference type="Pfam" id="PF12607">
    <property type="entry name" value="DUF3772"/>
    <property type="match status" value="1"/>
</dbReference>
<feature type="transmembrane region" description="Helical" evidence="7">
    <location>
        <begin position="545"/>
        <end position="565"/>
    </location>
</feature>
<evidence type="ECO:0000256" key="1">
    <source>
        <dbReference type="ARBA" id="ARBA00004651"/>
    </source>
</evidence>
<feature type="transmembrane region" description="Helical" evidence="7">
    <location>
        <begin position="339"/>
        <end position="357"/>
    </location>
</feature>
<comment type="similarity">
    <text evidence="2">Belongs to the MscS (TC 1.A.23) family.</text>
</comment>
<evidence type="ECO:0000259" key="12">
    <source>
        <dbReference type="Pfam" id="PF21088"/>
    </source>
</evidence>
<feature type="transmembrane region" description="Helical" evidence="7">
    <location>
        <begin position="216"/>
        <end position="236"/>
    </location>
</feature>
<evidence type="ECO:0000256" key="3">
    <source>
        <dbReference type="ARBA" id="ARBA00022475"/>
    </source>
</evidence>
<dbReference type="InterPro" id="IPR010920">
    <property type="entry name" value="LSM_dom_sf"/>
</dbReference>
<dbReference type="Pfam" id="PF21082">
    <property type="entry name" value="MS_channel_3rd"/>
    <property type="match status" value="1"/>
</dbReference>
<evidence type="ECO:0000313" key="14">
    <source>
        <dbReference type="Proteomes" id="UP000017175"/>
    </source>
</evidence>
<dbReference type="InterPro" id="IPR049278">
    <property type="entry name" value="MS_channel_C"/>
</dbReference>
<feature type="transmembrane region" description="Helical" evidence="7">
    <location>
        <begin position="408"/>
        <end position="432"/>
    </location>
</feature>
<name>A0A0K1QRH9_PSEFL</name>
<evidence type="ECO:0000256" key="7">
    <source>
        <dbReference type="SAM" id="Phobius"/>
    </source>
</evidence>
<proteinExistence type="inferred from homology"/>
<dbReference type="InterPro" id="IPR011014">
    <property type="entry name" value="MscS_channel_TM-2"/>
</dbReference>
<evidence type="ECO:0000259" key="10">
    <source>
        <dbReference type="Pfam" id="PF12607"/>
    </source>
</evidence>
<dbReference type="SUPFAM" id="SSF82689">
    <property type="entry name" value="Mechanosensitive channel protein MscS (YggB), C-terminal domain"/>
    <property type="match status" value="1"/>
</dbReference>
<dbReference type="InterPro" id="IPR011066">
    <property type="entry name" value="MscS_channel_C_sf"/>
</dbReference>
<feature type="transmembrane region" description="Helical" evidence="7">
    <location>
        <begin position="257"/>
        <end position="281"/>
    </location>
</feature>
<dbReference type="eggNOG" id="COG3264">
    <property type="taxonomic scope" value="Bacteria"/>
</dbReference>
<evidence type="ECO:0000256" key="4">
    <source>
        <dbReference type="ARBA" id="ARBA00022692"/>
    </source>
</evidence>
<dbReference type="InterPro" id="IPR022249">
    <property type="entry name" value="DUF3772"/>
</dbReference>
<dbReference type="GO" id="GO:0005886">
    <property type="term" value="C:plasma membrane"/>
    <property type="evidence" value="ECO:0007669"/>
    <property type="project" value="UniProtKB-SubCell"/>
</dbReference>
<feature type="transmembrane region" description="Helical" evidence="7">
    <location>
        <begin position="504"/>
        <end position="525"/>
    </location>
</feature>
<feature type="transmembrane region" description="Helical" evidence="7">
    <location>
        <begin position="438"/>
        <end position="457"/>
    </location>
</feature>
<dbReference type="AlphaFoldDB" id="A0A0K1QRH9"/>
<feature type="domain" description="DUF3772" evidence="10">
    <location>
        <begin position="140"/>
        <end position="201"/>
    </location>
</feature>
<dbReference type="OrthoDB" id="9799209at2"/>
<evidence type="ECO:0000256" key="2">
    <source>
        <dbReference type="ARBA" id="ARBA00008017"/>
    </source>
</evidence>
<sequence length="795" mass="86208">MRHALKAMIFVAFTLFGAGPGMLSAADQPEISMPRAGAATLTVSPSDLQTLQVRLDNLKQQISLVDNFNQLEGPQDLVQMFMLDVDRLTASLLPLQTQLRTQLGVLGPVPLDEGAAEQSDITAQRTALTEQKNKVDATLKTLATLKTSASDLITQIAGIRRNMLESELTLSTRSILNPDFWSPVLAPSLDDRLRAKTFFDQATAVTRAAWQPGLRLTTSALLLLALLIWTLGRRLAERGLTWLCIHRMPEGRLRRSSLALASVLATVLTVGVALQLLFYTFTRQTPLTPMLTTFSQEFEKVAYTCVLITSLSRALLSTKHPSWRLPALADPVALSLEPYPRALAVVLLVLMTMNQIINATGMSSEVVLAGRGIIALVICFVLLDMLLRTSKVRRAVVLAGEAPEAGRTVAGVLYTIASLSMGITLLSLLTGYVSLARFITYELVWGFLVLCGFYVLMQCFKDACEFLFSVKSSSGKSLKQLLGIEDRRLEQISTILSGVGRAGLLLLAIVILFVGGVGTTLGQLLDNVFSILGGAGLRKLNIIPGHLLNAALALLIGIYLIRTLGRWLDKEFLPKTEMDPGMRASITTLFANIGYALVILMALSSLGVQWTNLAWIVSALSVGIGFGLQEIVKNFVSGLILLTERPVKVGDLISISGVEGDIRRINVRATEIQLSDRSIVIVPNSQLISQNLRNVTLGGSAQGVATLELTFPLDIDPEQVKDLLYNTYCEHETILDKPAPMVRFSKLTPEGITLTVTGYVGSPRIVGVTKSDLLFEILKRLGAAGIELAKPAPAV</sequence>
<evidence type="ECO:0000256" key="8">
    <source>
        <dbReference type="SAM" id="SignalP"/>
    </source>
</evidence>
<gene>
    <name evidence="13" type="ORF">B723_18325</name>
</gene>
<dbReference type="InterPro" id="IPR023408">
    <property type="entry name" value="MscS_beta-dom_sf"/>
</dbReference>
<dbReference type="PANTHER" id="PTHR30347:SF9">
    <property type="entry name" value="MINICONDUCTANCE MECHANOSENSITIVE CHANNEL MSCM"/>
    <property type="match status" value="1"/>
</dbReference>
<feature type="domain" description="Mechanosensitive ion channel MscS" evidence="9">
    <location>
        <begin position="631"/>
        <end position="696"/>
    </location>
</feature>
<feature type="transmembrane region" description="Helical" evidence="7">
    <location>
        <begin position="369"/>
        <end position="387"/>
    </location>
</feature>
<keyword evidence="8" id="KW-0732">Signal</keyword>
<feature type="signal peptide" evidence="8">
    <location>
        <begin position="1"/>
        <end position="25"/>
    </location>
</feature>
<dbReference type="Gene3D" id="3.30.70.100">
    <property type="match status" value="1"/>
</dbReference>
<dbReference type="PANTHER" id="PTHR30347">
    <property type="entry name" value="POTASSIUM CHANNEL RELATED"/>
    <property type="match status" value="1"/>
</dbReference>